<reference evidence="4" key="1">
    <citation type="submission" date="2017-06" db="EMBL/GenBank/DDBJ databases">
        <title>Complete Genome Sequence of Mycobacterium shigaense.</title>
        <authorList>
            <person name="Fukano H."/>
            <person name="Yoshida M."/>
            <person name="Kazumi Y."/>
            <person name="Ogura Y."/>
            <person name="Mitarai S."/>
            <person name="Hayashi T."/>
            <person name="Hoshino Y."/>
        </authorList>
    </citation>
    <scope>NUCLEOTIDE SEQUENCE [LARGE SCALE GENOMIC DNA]</scope>
    <source>
        <strain evidence="4">UN-152</strain>
    </source>
</reference>
<dbReference type="EMBL" id="AP018164">
    <property type="protein sequence ID" value="BAX91238.1"/>
    <property type="molecule type" value="Genomic_DNA"/>
</dbReference>
<dbReference type="OrthoDB" id="4743565at2"/>
<dbReference type="InterPro" id="IPR007969">
    <property type="entry name" value="DUF732"/>
</dbReference>
<proteinExistence type="predicted"/>
<dbReference type="AlphaFoldDB" id="A0A1Z4EE65"/>
<dbReference type="KEGG" id="mshg:MSG_01079"/>
<keyword evidence="1" id="KW-0732">Signal</keyword>
<gene>
    <name evidence="3" type="ORF">MSG_01079</name>
</gene>
<feature type="domain" description="DUF732" evidence="2">
    <location>
        <begin position="47"/>
        <end position="116"/>
    </location>
</feature>
<keyword evidence="4" id="KW-1185">Reference proteome</keyword>
<name>A0A1Z4EE65_9MYCO</name>
<evidence type="ECO:0000313" key="4">
    <source>
        <dbReference type="Proteomes" id="UP000217736"/>
    </source>
</evidence>
<dbReference type="Pfam" id="PF05305">
    <property type="entry name" value="DUF732"/>
    <property type="match status" value="1"/>
</dbReference>
<feature type="chain" id="PRO_5012554681" description="DUF732 domain-containing protein" evidence="1">
    <location>
        <begin position="39"/>
        <end position="197"/>
    </location>
</feature>
<feature type="signal peptide" evidence="1">
    <location>
        <begin position="1"/>
        <end position="38"/>
    </location>
</feature>
<evidence type="ECO:0000256" key="1">
    <source>
        <dbReference type="SAM" id="SignalP"/>
    </source>
</evidence>
<organism evidence="3 4">
    <name type="scientific">Mycobacterium shigaense</name>
    <dbReference type="NCBI Taxonomy" id="722731"/>
    <lineage>
        <taxon>Bacteria</taxon>
        <taxon>Bacillati</taxon>
        <taxon>Actinomycetota</taxon>
        <taxon>Actinomycetes</taxon>
        <taxon>Mycobacteriales</taxon>
        <taxon>Mycobacteriaceae</taxon>
        <taxon>Mycobacterium</taxon>
        <taxon>Mycobacterium simiae complex</taxon>
    </lineage>
</organism>
<protein>
    <recommendedName>
        <fullName evidence="2">DUF732 domain-containing protein</fullName>
    </recommendedName>
</protein>
<dbReference type="Proteomes" id="UP000217736">
    <property type="component" value="Chromosome"/>
</dbReference>
<dbReference type="RefSeq" id="WP_096437700.1">
    <property type="nucleotide sequence ID" value="NZ_AP018164.1"/>
</dbReference>
<sequence>MKVLERTHSWVWMFRQQPLVIRLLMVAAALLTMASAVAAPAGADATADDAFIDALNHAGIDFGQPGNAMAVGESICPMIAQPGGSFAGAVASIRRRGMSPAMAQTFTTIAIQSYCPAEISNLVNGNMSGLPGGAMPGMPGGTPGAGMPGVPGINNVMPGMPGGMPGAPMPGITGAVPGAGVPGGAGAGLPQITGPGI</sequence>
<accession>A0A1Z4EE65</accession>
<evidence type="ECO:0000259" key="2">
    <source>
        <dbReference type="Pfam" id="PF05305"/>
    </source>
</evidence>
<evidence type="ECO:0000313" key="3">
    <source>
        <dbReference type="EMBL" id="BAX91238.1"/>
    </source>
</evidence>